<feature type="region of interest" description="Disordered" evidence="1">
    <location>
        <begin position="255"/>
        <end position="282"/>
    </location>
</feature>
<dbReference type="EMBL" id="KB445569">
    <property type="protein sequence ID" value="EMD96635.1"/>
    <property type="molecule type" value="Genomic_DNA"/>
</dbReference>
<evidence type="ECO:0000256" key="1">
    <source>
        <dbReference type="SAM" id="MobiDB-lite"/>
    </source>
</evidence>
<sequence length="315" mass="35417">MAITQETPGLEVHVECNGARLQEFDEDDGETTTTTVTKYIEAKSAAEFAVHIEVHRPFSRYAMIVKLYIDGKSVCSRIIGDHQYQRAKGSVKRVFNNTVTKIAEGQCTLRMFCFSELQIEDSYDYNLEDGLTKDLKLIGIITLKAYYIENLREVCINRPYVDKKQTGVGPIPEKALKGQALTHCAELGREVKEPYHMSPTRTDYDYVNLQRLPFAAFNFKYRSRAALQSLLVIPRSPSPLPTQAKEDGAHVINVAESEQGSLPTKVKKDSGPKREYSATFEGSKDDDEVSFVSAAKRPRPNITVNKRGVEIIDLT</sequence>
<gene>
    <name evidence="3" type="ORF">COCHEDRAFT_1220230</name>
</gene>
<dbReference type="AlphaFoldDB" id="M2TGS0"/>
<evidence type="ECO:0000313" key="3">
    <source>
        <dbReference type="EMBL" id="EMD96635.1"/>
    </source>
</evidence>
<feature type="domain" description="DUF7918" evidence="2">
    <location>
        <begin position="9"/>
        <end position="236"/>
    </location>
</feature>
<organism evidence="3 4">
    <name type="scientific">Cochliobolus heterostrophus (strain C5 / ATCC 48332 / race O)</name>
    <name type="common">Southern corn leaf blight fungus</name>
    <name type="synonym">Bipolaris maydis</name>
    <dbReference type="NCBI Taxonomy" id="701091"/>
    <lineage>
        <taxon>Eukaryota</taxon>
        <taxon>Fungi</taxon>
        <taxon>Dikarya</taxon>
        <taxon>Ascomycota</taxon>
        <taxon>Pezizomycotina</taxon>
        <taxon>Dothideomycetes</taxon>
        <taxon>Pleosporomycetidae</taxon>
        <taxon>Pleosporales</taxon>
        <taxon>Pleosporineae</taxon>
        <taxon>Pleosporaceae</taxon>
        <taxon>Bipolaris</taxon>
    </lineage>
</organism>
<dbReference type="STRING" id="701091.M2TGS0"/>
<evidence type="ECO:0000259" key="2">
    <source>
        <dbReference type="Pfam" id="PF25534"/>
    </source>
</evidence>
<dbReference type="OMA" id="HVTARIR"/>
<accession>M2TGS0</accession>
<reference evidence="3 4" key="1">
    <citation type="journal article" date="2012" name="PLoS Pathog.">
        <title>Diverse lifestyles and strategies of plant pathogenesis encoded in the genomes of eighteen Dothideomycetes fungi.</title>
        <authorList>
            <person name="Ohm R.A."/>
            <person name="Feau N."/>
            <person name="Henrissat B."/>
            <person name="Schoch C.L."/>
            <person name="Horwitz B.A."/>
            <person name="Barry K.W."/>
            <person name="Condon B.J."/>
            <person name="Copeland A.C."/>
            <person name="Dhillon B."/>
            <person name="Glaser F."/>
            <person name="Hesse C.N."/>
            <person name="Kosti I."/>
            <person name="LaButti K."/>
            <person name="Lindquist E.A."/>
            <person name="Lucas S."/>
            <person name="Salamov A.A."/>
            <person name="Bradshaw R.E."/>
            <person name="Ciuffetti L."/>
            <person name="Hamelin R.C."/>
            <person name="Kema G.H.J."/>
            <person name="Lawrence C."/>
            <person name="Scott J.A."/>
            <person name="Spatafora J.W."/>
            <person name="Turgeon B.G."/>
            <person name="de Wit P.J.G.M."/>
            <person name="Zhong S."/>
            <person name="Goodwin S.B."/>
            <person name="Grigoriev I.V."/>
        </authorList>
    </citation>
    <scope>NUCLEOTIDE SEQUENCE [LARGE SCALE GENOMIC DNA]</scope>
    <source>
        <strain evidence="4">C5 / ATCC 48332 / race O</strain>
    </source>
</reference>
<dbReference type="HOGENOM" id="CLU_070614_0_0_1"/>
<reference evidence="4" key="2">
    <citation type="journal article" date="2013" name="PLoS Genet.">
        <title>Comparative genome structure, secondary metabolite, and effector coding capacity across Cochliobolus pathogens.</title>
        <authorList>
            <person name="Condon B.J."/>
            <person name="Leng Y."/>
            <person name="Wu D."/>
            <person name="Bushley K.E."/>
            <person name="Ohm R.A."/>
            <person name="Otillar R."/>
            <person name="Martin J."/>
            <person name="Schackwitz W."/>
            <person name="Grimwood J."/>
            <person name="MohdZainudin N."/>
            <person name="Xue C."/>
            <person name="Wang R."/>
            <person name="Manning V.A."/>
            <person name="Dhillon B."/>
            <person name="Tu Z.J."/>
            <person name="Steffenson B.J."/>
            <person name="Salamov A."/>
            <person name="Sun H."/>
            <person name="Lowry S."/>
            <person name="LaButti K."/>
            <person name="Han J."/>
            <person name="Copeland A."/>
            <person name="Lindquist E."/>
            <person name="Barry K."/>
            <person name="Schmutz J."/>
            <person name="Baker S.E."/>
            <person name="Ciuffetti L.M."/>
            <person name="Grigoriev I.V."/>
            <person name="Zhong S."/>
            <person name="Turgeon B.G."/>
        </authorList>
    </citation>
    <scope>NUCLEOTIDE SEQUENCE [LARGE SCALE GENOMIC DNA]</scope>
    <source>
        <strain evidence="4">C5 / ATCC 48332 / race O</strain>
    </source>
</reference>
<dbReference type="Proteomes" id="UP000016936">
    <property type="component" value="Unassembled WGS sequence"/>
</dbReference>
<dbReference type="PANTHER" id="PTHR36223:SF1">
    <property type="entry name" value="TRANSCRIPTION ELONGATION FACTOR EAF N-TERMINAL DOMAIN-CONTAINING PROTEIN"/>
    <property type="match status" value="1"/>
</dbReference>
<proteinExistence type="predicted"/>
<protein>
    <recommendedName>
        <fullName evidence="2">DUF7918 domain-containing protein</fullName>
    </recommendedName>
</protein>
<dbReference type="eggNOG" id="ENOG502SAV6">
    <property type="taxonomic scope" value="Eukaryota"/>
</dbReference>
<keyword evidence="4" id="KW-1185">Reference proteome</keyword>
<dbReference type="OrthoDB" id="3364132at2759"/>
<dbReference type="PANTHER" id="PTHR36223">
    <property type="entry name" value="BETA-LACTAMASE-TYPE TRANSPEPTIDASE FOLD DOMAIN CONTAINING PROTEIN"/>
    <property type="match status" value="1"/>
</dbReference>
<evidence type="ECO:0000313" key="4">
    <source>
        <dbReference type="Proteomes" id="UP000016936"/>
    </source>
</evidence>
<feature type="compositionally biased region" description="Basic and acidic residues" evidence="1">
    <location>
        <begin position="266"/>
        <end position="276"/>
    </location>
</feature>
<dbReference type="InterPro" id="IPR057678">
    <property type="entry name" value="DUF7918"/>
</dbReference>
<dbReference type="Pfam" id="PF25534">
    <property type="entry name" value="DUF7918"/>
    <property type="match status" value="1"/>
</dbReference>
<name>M2TGS0_COCH5</name>